<dbReference type="InterPro" id="IPR011990">
    <property type="entry name" value="TPR-like_helical_dom_sf"/>
</dbReference>
<dbReference type="Proteomes" id="UP000198867">
    <property type="component" value="Unassembled WGS sequence"/>
</dbReference>
<dbReference type="AlphaFoldDB" id="A0A1I5BMY3"/>
<evidence type="ECO:0000313" key="2">
    <source>
        <dbReference type="EMBL" id="SFN75986.1"/>
    </source>
</evidence>
<dbReference type="InterPro" id="IPR051677">
    <property type="entry name" value="AfsR-DnrI-RedD_regulator"/>
</dbReference>
<evidence type="ECO:0000259" key="1">
    <source>
        <dbReference type="SMART" id="SM01043"/>
    </source>
</evidence>
<dbReference type="STRING" id="995034.SAMN05216219_1984"/>
<dbReference type="InterPro" id="IPR036388">
    <property type="entry name" value="WH-like_DNA-bd_sf"/>
</dbReference>
<dbReference type="Gene3D" id="1.25.40.10">
    <property type="entry name" value="Tetratricopeptide repeat domain"/>
    <property type="match status" value="1"/>
</dbReference>
<dbReference type="SUPFAM" id="SSF48452">
    <property type="entry name" value="TPR-like"/>
    <property type="match status" value="1"/>
</dbReference>
<gene>
    <name evidence="2" type="ORF">SAMN05216219_1984</name>
</gene>
<reference evidence="3" key="1">
    <citation type="submission" date="2016-10" db="EMBL/GenBank/DDBJ databases">
        <authorList>
            <person name="Varghese N."/>
            <person name="Submissions S."/>
        </authorList>
    </citation>
    <scope>NUCLEOTIDE SEQUENCE [LARGE SCALE GENOMIC DNA]</scope>
    <source>
        <strain evidence="3">CGMCC 1.11101</strain>
    </source>
</reference>
<organism evidence="2 3">
    <name type="scientific">Mycetocola miduiensis</name>
    <dbReference type="NCBI Taxonomy" id="995034"/>
    <lineage>
        <taxon>Bacteria</taxon>
        <taxon>Bacillati</taxon>
        <taxon>Actinomycetota</taxon>
        <taxon>Actinomycetes</taxon>
        <taxon>Micrococcales</taxon>
        <taxon>Microbacteriaceae</taxon>
        <taxon>Mycetocola</taxon>
    </lineage>
</organism>
<sequence length="267" mass="29806">MGSDDRIQWTVRLFGFWQLNRDGHPIAVSTRQQRIIAALAVRGPQTRRSLASLLWPDSSEAQASGNLRASVYRVSHELPSLLGSFGDVLALDEDVRVDVLLVRDLLSEIEHSTENLPPDAGELLRTADLLPGWYEDWVLFERERLNQQRLGGLDDLCRRELMSSRSAEAISLATMATQIEPLRERSQLLLVRSYLAADDRASALRSYRDFSALVHRELGIAASPRFAELLGLAIPGVTQPMGRPYYESPARSVAAGARMSVDARNDR</sequence>
<dbReference type="Pfam" id="PF03704">
    <property type="entry name" value="BTAD"/>
    <property type="match status" value="1"/>
</dbReference>
<name>A0A1I5BMY3_9MICO</name>
<protein>
    <submittedName>
        <fullName evidence="2">DNA-binding transcriptional activator of the SARP family</fullName>
    </submittedName>
</protein>
<keyword evidence="3" id="KW-1185">Reference proteome</keyword>
<evidence type="ECO:0000313" key="3">
    <source>
        <dbReference type="Proteomes" id="UP000198867"/>
    </source>
</evidence>
<proteinExistence type="predicted"/>
<keyword evidence="2" id="KW-0238">DNA-binding</keyword>
<dbReference type="GO" id="GO:0003677">
    <property type="term" value="F:DNA binding"/>
    <property type="evidence" value="ECO:0007669"/>
    <property type="project" value="UniProtKB-KW"/>
</dbReference>
<dbReference type="Gene3D" id="1.10.10.10">
    <property type="entry name" value="Winged helix-like DNA-binding domain superfamily/Winged helix DNA-binding domain"/>
    <property type="match status" value="1"/>
</dbReference>
<dbReference type="RefSeq" id="WP_090710954.1">
    <property type="nucleotide sequence ID" value="NZ_FOVM01000005.1"/>
</dbReference>
<dbReference type="PANTHER" id="PTHR35807">
    <property type="entry name" value="TRANSCRIPTIONAL REGULATOR REDD-RELATED"/>
    <property type="match status" value="1"/>
</dbReference>
<dbReference type="SMART" id="SM01043">
    <property type="entry name" value="BTAD"/>
    <property type="match status" value="1"/>
</dbReference>
<dbReference type="EMBL" id="FOVM01000005">
    <property type="protein sequence ID" value="SFN75986.1"/>
    <property type="molecule type" value="Genomic_DNA"/>
</dbReference>
<feature type="domain" description="Bacterial transcriptional activator" evidence="1">
    <location>
        <begin position="97"/>
        <end position="230"/>
    </location>
</feature>
<dbReference type="InterPro" id="IPR005158">
    <property type="entry name" value="BTAD"/>
</dbReference>
<accession>A0A1I5BMY3</accession>